<dbReference type="EMBL" id="BAABME010001809">
    <property type="protein sequence ID" value="GAA0151568.1"/>
    <property type="molecule type" value="Genomic_DNA"/>
</dbReference>
<evidence type="ECO:0000313" key="2">
    <source>
        <dbReference type="Proteomes" id="UP001454036"/>
    </source>
</evidence>
<dbReference type="PANTHER" id="PTHR33240">
    <property type="entry name" value="OS08G0508500 PROTEIN"/>
    <property type="match status" value="1"/>
</dbReference>
<dbReference type="Proteomes" id="UP001454036">
    <property type="component" value="Unassembled WGS sequence"/>
</dbReference>
<reference evidence="1 2" key="1">
    <citation type="submission" date="2024-01" db="EMBL/GenBank/DDBJ databases">
        <title>The complete chloroplast genome sequence of Lithospermum erythrorhizon: insights into the phylogenetic relationship among Boraginaceae species and the maternal lineages of purple gromwells.</title>
        <authorList>
            <person name="Okada T."/>
            <person name="Watanabe K."/>
        </authorList>
    </citation>
    <scope>NUCLEOTIDE SEQUENCE [LARGE SCALE GENOMIC DNA]</scope>
</reference>
<accession>A0AAV3PJX7</accession>
<comment type="caution">
    <text evidence="1">The sequence shown here is derived from an EMBL/GenBank/DDBJ whole genome shotgun (WGS) entry which is preliminary data.</text>
</comment>
<dbReference type="PANTHER" id="PTHR33240:SF8">
    <property type="entry name" value="OS03G0439900 PROTEIN"/>
    <property type="match status" value="1"/>
</dbReference>
<organism evidence="1 2">
    <name type="scientific">Lithospermum erythrorhizon</name>
    <name type="common">Purple gromwell</name>
    <name type="synonym">Lithospermum officinale var. erythrorhizon</name>
    <dbReference type="NCBI Taxonomy" id="34254"/>
    <lineage>
        <taxon>Eukaryota</taxon>
        <taxon>Viridiplantae</taxon>
        <taxon>Streptophyta</taxon>
        <taxon>Embryophyta</taxon>
        <taxon>Tracheophyta</taxon>
        <taxon>Spermatophyta</taxon>
        <taxon>Magnoliopsida</taxon>
        <taxon>eudicotyledons</taxon>
        <taxon>Gunneridae</taxon>
        <taxon>Pentapetalae</taxon>
        <taxon>asterids</taxon>
        <taxon>lamiids</taxon>
        <taxon>Boraginales</taxon>
        <taxon>Boraginaceae</taxon>
        <taxon>Boraginoideae</taxon>
        <taxon>Lithospermeae</taxon>
        <taxon>Lithospermum</taxon>
    </lineage>
</organism>
<keyword evidence="2" id="KW-1185">Reference proteome</keyword>
<name>A0AAV3PJX7_LITER</name>
<protein>
    <submittedName>
        <fullName evidence="1">Uncharacterized protein</fullName>
    </submittedName>
</protein>
<proteinExistence type="predicted"/>
<sequence length="269" mass="30140">MRMEEFNKRANKYIWIEEAAKRDEKGCGNVNVISGGCSGGRDSGRAKRAYAKRDIYAVTKGAGLTFPGLSFSKKDFEVLEFPNEDQLVITPMIAKFEVGRVLLDTGSSVDILFLIAYLKLGMGREQIRPVSTPLIWFTCDVVNPVGSRQPHGHHGKTSAACHKDGGVYHHGYGSQKKVRGCYLASTKRIKVQMEAESSYKTSKEAPDRNVCTLHVPKESPKKGKPHEGVRSIPFDKKEPAKVFKISTTLGDEHEQMLIRFLREYRDIFS</sequence>
<dbReference type="AlphaFoldDB" id="A0AAV3PJX7"/>
<evidence type="ECO:0000313" key="1">
    <source>
        <dbReference type="EMBL" id="GAA0151568.1"/>
    </source>
</evidence>
<gene>
    <name evidence="1" type="ORF">LIER_10264</name>
</gene>